<dbReference type="InterPro" id="IPR001761">
    <property type="entry name" value="Peripla_BP/Lac1_sug-bd_dom"/>
</dbReference>
<reference evidence="5 6" key="1">
    <citation type="submission" date="2019-10" db="EMBL/GenBank/DDBJ databases">
        <title>Cognatihalovulum marinum gen. nov. sp. nov., a new member of the family Rhodobacteraceae isolated from deep seawater of the Northwest Indian Ocean.</title>
        <authorList>
            <person name="Ruan C."/>
            <person name="Wang J."/>
            <person name="Zheng X."/>
            <person name="Song L."/>
            <person name="Zhu Y."/>
            <person name="Huang Y."/>
            <person name="Lu Z."/>
            <person name="Du W."/>
            <person name="Huang L."/>
            <person name="Dai X."/>
        </authorList>
    </citation>
    <scope>NUCLEOTIDE SEQUENCE [LARGE SCALE GENOMIC DNA]</scope>
    <source>
        <strain evidence="5 6">2CG4</strain>
    </source>
</reference>
<evidence type="ECO:0000256" key="2">
    <source>
        <dbReference type="ARBA" id="ARBA00023125"/>
    </source>
</evidence>
<dbReference type="Pfam" id="PF00532">
    <property type="entry name" value="Peripla_BP_1"/>
    <property type="match status" value="1"/>
</dbReference>
<keyword evidence="1" id="KW-0805">Transcription regulation</keyword>
<dbReference type="Gene3D" id="1.10.260.40">
    <property type="entry name" value="lambda repressor-like DNA-binding domains"/>
    <property type="match status" value="1"/>
</dbReference>
<dbReference type="PROSITE" id="PS50932">
    <property type="entry name" value="HTH_LACI_2"/>
    <property type="match status" value="1"/>
</dbReference>
<evidence type="ECO:0000259" key="4">
    <source>
        <dbReference type="PROSITE" id="PS50932"/>
    </source>
</evidence>
<evidence type="ECO:0000256" key="1">
    <source>
        <dbReference type="ARBA" id="ARBA00023015"/>
    </source>
</evidence>
<dbReference type="GO" id="GO:0003700">
    <property type="term" value="F:DNA-binding transcription factor activity"/>
    <property type="evidence" value="ECO:0007669"/>
    <property type="project" value="TreeGrafter"/>
</dbReference>
<dbReference type="InterPro" id="IPR010982">
    <property type="entry name" value="Lambda_DNA-bd_dom_sf"/>
</dbReference>
<dbReference type="GO" id="GO:0000976">
    <property type="term" value="F:transcription cis-regulatory region binding"/>
    <property type="evidence" value="ECO:0007669"/>
    <property type="project" value="TreeGrafter"/>
</dbReference>
<keyword evidence="3" id="KW-0804">Transcription</keyword>
<keyword evidence="6" id="KW-1185">Reference proteome</keyword>
<organism evidence="5 6">
    <name type="scientific">Halovulum marinum</name>
    <dbReference type="NCBI Taxonomy" id="2662447"/>
    <lineage>
        <taxon>Bacteria</taxon>
        <taxon>Pseudomonadati</taxon>
        <taxon>Pseudomonadota</taxon>
        <taxon>Alphaproteobacteria</taxon>
        <taxon>Rhodobacterales</taxon>
        <taxon>Paracoccaceae</taxon>
        <taxon>Halovulum</taxon>
    </lineage>
</organism>
<dbReference type="InterPro" id="IPR028082">
    <property type="entry name" value="Peripla_BP_I"/>
</dbReference>
<protein>
    <submittedName>
        <fullName evidence="5">LacI family DNA-binding transcriptional regulator</fullName>
    </submittedName>
</protein>
<dbReference type="PANTHER" id="PTHR30146">
    <property type="entry name" value="LACI-RELATED TRANSCRIPTIONAL REPRESSOR"/>
    <property type="match status" value="1"/>
</dbReference>
<evidence type="ECO:0000313" key="6">
    <source>
        <dbReference type="Proteomes" id="UP000474957"/>
    </source>
</evidence>
<name>A0A6L5Z2Q3_9RHOB</name>
<dbReference type="SMART" id="SM00354">
    <property type="entry name" value="HTH_LACI"/>
    <property type="match status" value="1"/>
</dbReference>
<dbReference type="PANTHER" id="PTHR30146:SF109">
    <property type="entry name" value="HTH-TYPE TRANSCRIPTIONAL REGULATOR GALS"/>
    <property type="match status" value="1"/>
</dbReference>
<dbReference type="Gene3D" id="3.40.50.2300">
    <property type="match status" value="2"/>
</dbReference>
<dbReference type="SUPFAM" id="SSF47413">
    <property type="entry name" value="lambda repressor-like DNA-binding domains"/>
    <property type="match status" value="1"/>
</dbReference>
<gene>
    <name evidence="5" type="ORF">GE300_12170</name>
</gene>
<evidence type="ECO:0000313" key="5">
    <source>
        <dbReference type="EMBL" id="MSU90365.1"/>
    </source>
</evidence>
<dbReference type="AlphaFoldDB" id="A0A6L5Z2Q3"/>
<feature type="domain" description="HTH lacI-type" evidence="4">
    <location>
        <begin position="6"/>
        <end position="60"/>
    </location>
</feature>
<dbReference type="InterPro" id="IPR000843">
    <property type="entry name" value="HTH_LacI"/>
</dbReference>
<proteinExistence type="predicted"/>
<dbReference type="EMBL" id="WIND01000008">
    <property type="protein sequence ID" value="MSU90365.1"/>
    <property type="molecule type" value="Genomic_DNA"/>
</dbReference>
<keyword evidence="2 5" id="KW-0238">DNA-binding</keyword>
<sequence length="345" mass="36257">MTGRRPTIIDVAQKAGVSKSTVSLVLRNSPAVRAETRDEVRKAMAELGYVYNRAAATLRGSGAGLIGLVINDLRNPFFTEFAISVQMALTDKGFATVLANTDEDTRLQAQVIAAMIEHGVSAIIVSPAYGADDGGFDAISRAGIPALQVLRQADRSAPAFPFMAPDYPAGGRIATRHLLEGRPNRVAFIGGLEGRGVTLERNSGYHEVLAQAGMAPLVLPGRASRAFGREAARLLTRAHPEVDAALCFNDLVAMGLVAGCAEIGRAVGAGGLRVVGFDDIEECGQIWPPLSSVSCDIAGFGAAAASTMLAWLIDGTVPPPKRLSPVEMRVRASSAIGQPERNDAR</sequence>
<dbReference type="PROSITE" id="PS00356">
    <property type="entry name" value="HTH_LACI_1"/>
    <property type="match status" value="1"/>
</dbReference>
<evidence type="ECO:0000256" key="3">
    <source>
        <dbReference type="ARBA" id="ARBA00023163"/>
    </source>
</evidence>
<dbReference type="Pfam" id="PF00356">
    <property type="entry name" value="LacI"/>
    <property type="match status" value="1"/>
</dbReference>
<dbReference type="RefSeq" id="WP_154446850.1">
    <property type="nucleotide sequence ID" value="NZ_WIND01000008.1"/>
</dbReference>
<accession>A0A6L5Z2Q3</accession>
<dbReference type="SUPFAM" id="SSF53822">
    <property type="entry name" value="Periplasmic binding protein-like I"/>
    <property type="match status" value="1"/>
</dbReference>
<dbReference type="Proteomes" id="UP000474957">
    <property type="component" value="Unassembled WGS sequence"/>
</dbReference>
<comment type="caution">
    <text evidence="5">The sequence shown here is derived from an EMBL/GenBank/DDBJ whole genome shotgun (WGS) entry which is preliminary data.</text>
</comment>
<dbReference type="CDD" id="cd01392">
    <property type="entry name" value="HTH_LacI"/>
    <property type="match status" value="1"/>
</dbReference>